<accession>A0A921I4W8</accession>
<reference evidence="1" key="2">
    <citation type="submission" date="2021-09" db="EMBL/GenBank/DDBJ databases">
        <authorList>
            <person name="Gilroy R."/>
        </authorList>
    </citation>
    <scope>NUCLEOTIDE SEQUENCE</scope>
    <source>
        <strain evidence="1">CHK154-13316</strain>
    </source>
</reference>
<sequence length="114" mass="12382">MELKEFIKDTVTQIADAVTELNGGTSKYPLTINPIGDIGKQDSNYIEVASKHCYITNIEFNLSLTTSDNKGNNTKVGVFASIIGVGVSSNEDAQNESVSRIKFSLPMLLPNKEV</sequence>
<dbReference type="AlphaFoldDB" id="A0A921I4W8"/>
<evidence type="ECO:0000313" key="2">
    <source>
        <dbReference type="Proteomes" id="UP000747074"/>
    </source>
</evidence>
<evidence type="ECO:0000313" key="1">
    <source>
        <dbReference type="EMBL" id="HJG11518.1"/>
    </source>
</evidence>
<name>A0A921I4W8_9BACE</name>
<dbReference type="EMBL" id="DYVL01000082">
    <property type="protein sequence ID" value="HJG11518.1"/>
    <property type="molecule type" value="Genomic_DNA"/>
</dbReference>
<comment type="caution">
    <text evidence="1">The sequence shown here is derived from an EMBL/GenBank/DDBJ whole genome shotgun (WGS) entry which is preliminary data.</text>
</comment>
<proteinExistence type="predicted"/>
<reference evidence="1" key="1">
    <citation type="journal article" date="2021" name="PeerJ">
        <title>Extensive microbial diversity within the chicken gut microbiome revealed by metagenomics and culture.</title>
        <authorList>
            <person name="Gilroy R."/>
            <person name="Ravi A."/>
            <person name="Getino M."/>
            <person name="Pursley I."/>
            <person name="Horton D.L."/>
            <person name="Alikhan N.F."/>
            <person name="Baker D."/>
            <person name="Gharbi K."/>
            <person name="Hall N."/>
            <person name="Watson M."/>
            <person name="Adriaenssens E.M."/>
            <person name="Foster-Nyarko E."/>
            <person name="Jarju S."/>
            <person name="Secka A."/>
            <person name="Antonio M."/>
            <person name="Oren A."/>
            <person name="Chaudhuri R.R."/>
            <person name="La Ragione R."/>
            <person name="Hildebrand F."/>
            <person name="Pallen M.J."/>
        </authorList>
    </citation>
    <scope>NUCLEOTIDE SEQUENCE</scope>
    <source>
        <strain evidence="1">CHK154-13316</strain>
    </source>
</reference>
<protein>
    <submittedName>
        <fullName evidence="1">Uncharacterized protein</fullName>
    </submittedName>
</protein>
<organism evidence="1 2">
    <name type="scientific">Bacteroides xylanisolvens</name>
    <dbReference type="NCBI Taxonomy" id="371601"/>
    <lineage>
        <taxon>Bacteria</taxon>
        <taxon>Pseudomonadati</taxon>
        <taxon>Bacteroidota</taxon>
        <taxon>Bacteroidia</taxon>
        <taxon>Bacteroidales</taxon>
        <taxon>Bacteroidaceae</taxon>
        <taxon>Bacteroides</taxon>
    </lineage>
</organism>
<gene>
    <name evidence="1" type="ORF">K8V07_06285</name>
</gene>
<dbReference type="Proteomes" id="UP000747074">
    <property type="component" value="Unassembled WGS sequence"/>
</dbReference>